<protein>
    <submittedName>
        <fullName evidence="2">74_t:CDS:1</fullName>
    </submittedName>
</protein>
<comment type="caution">
    <text evidence="2">The sequence shown here is derived from an EMBL/GenBank/DDBJ whole genome shotgun (WGS) entry which is preliminary data.</text>
</comment>
<dbReference type="Proteomes" id="UP000789342">
    <property type="component" value="Unassembled WGS sequence"/>
</dbReference>
<feature type="non-terminal residue" evidence="2">
    <location>
        <position position="291"/>
    </location>
</feature>
<keyword evidence="3" id="KW-1185">Reference proteome</keyword>
<dbReference type="EMBL" id="CAJVPV010007757">
    <property type="protein sequence ID" value="CAG8622647.1"/>
    <property type="molecule type" value="Genomic_DNA"/>
</dbReference>
<dbReference type="OrthoDB" id="2447334at2759"/>
<dbReference type="AlphaFoldDB" id="A0A9N9GSP2"/>
<feature type="compositionally biased region" description="Polar residues" evidence="1">
    <location>
        <begin position="142"/>
        <end position="163"/>
    </location>
</feature>
<organism evidence="2 3">
    <name type="scientific">Acaulospora morrowiae</name>
    <dbReference type="NCBI Taxonomy" id="94023"/>
    <lineage>
        <taxon>Eukaryota</taxon>
        <taxon>Fungi</taxon>
        <taxon>Fungi incertae sedis</taxon>
        <taxon>Mucoromycota</taxon>
        <taxon>Glomeromycotina</taxon>
        <taxon>Glomeromycetes</taxon>
        <taxon>Diversisporales</taxon>
        <taxon>Acaulosporaceae</taxon>
        <taxon>Acaulospora</taxon>
    </lineage>
</organism>
<sequence length="291" mass="34555">LVTYLKERNSKSWSYANFLILNRAFLIDLPPYSSKWNTLNSIWTRRFMQEVKELSEDTVKEITVSSLYMSQVMPMPEKMKGYWEKIILERKEWSVKRTHLSGSLDLLDDAGKHNIQKLRSQGFNEEKVRSLESSRKKPVNYYESQTEMDSSGSEYQESQNGKSTDIDDDRISDEQMAHFDRIFRDLNPEKMWTLKSGRIVEKIIYEYARTLKYESYLHSFIISDIDEKAKSLFRNEEWEDIFSSNCKKMPKIDKSVIELLKNIQEHFDLNYVNLVYRINNPIFLSREGSIV</sequence>
<name>A0A9N9GSP2_9GLOM</name>
<feature type="region of interest" description="Disordered" evidence="1">
    <location>
        <begin position="127"/>
        <end position="169"/>
    </location>
</feature>
<evidence type="ECO:0000256" key="1">
    <source>
        <dbReference type="SAM" id="MobiDB-lite"/>
    </source>
</evidence>
<evidence type="ECO:0000313" key="3">
    <source>
        <dbReference type="Proteomes" id="UP000789342"/>
    </source>
</evidence>
<evidence type="ECO:0000313" key="2">
    <source>
        <dbReference type="EMBL" id="CAG8622647.1"/>
    </source>
</evidence>
<proteinExistence type="predicted"/>
<accession>A0A9N9GSP2</accession>
<reference evidence="2" key="1">
    <citation type="submission" date="2021-06" db="EMBL/GenBank/DDBJ databases">
        <authorList>
            <person name="Kallberg Y."/>
            <person name="Tangrot J."/>
            <person name="Rosling A."/>
        </authorList>
    </citation>
    <scope>NUCLEOTIDE SEQUENCE</scope>
    <source>
        <strain evidence="2">CL551</strain>
    </source>
</reference>
<gene>
    <name evidence="2" type="ORF">AMORRO_LOCUS8730</name>
</gene>